<dbReference type="RefSeq" id="WP_344451667.1">
    <property type="nucleotide sequence ID" value="NZ_BAAATZ010000013.1"/>
</dbReference>
<dbReference type="Pfam" id="PF00106">
    <property type="entry name" value="adh_short"/>
    <property type="match status" value="1"/>
</dbReference>
<dbReference type="PANTHER" id="PTHR44147">
    <property type="entry name" value="DEHYDROGENASE/REDUCTASE SDR FAMILY MEMBER 1"/>
    <property type="match status" value="1"/>
</dbReference>
<dbReference type="PANTHER" id="PTHR44147:SF2">
    <property type="entry name" value="DEHYDROGENASE_REDUCTASE SDR FAMILY MEMBER 1"/>
    <property type="match status" value="1"/>
</dbReference>
<dbReference type="PRINTS" id="PR00080">
    <property type="entry name" value="SDRFAMILY"/>
</dbReference>
<evidence type="ECO:0000256" key="1">
    <source>
        <dbReference type="RuleBase" id="RU000363"/>
    </source>
</evidence>
<dbReference type="PRINTS" id="PR00081">
    <property type="entry name" value="GDHRDH"/>
</dbReference>
<dbReference type="InterPro" id="IPR002347">
    <property type="entry name" value="SDR_fam"/>
</dbReference>
<evidence type="ECO:0000313" key="3">
    <source>
        <dbReference type="EMBL" id="GAA2728420.1"/>
    </source>
</evidence>
<comment type="caution">
    <text evidence="3">The sequence shown here is derived from an EMBL/GenBank/DDBJ whole genome shotgun (WGS) entry which is preliminary data.</text>
</comment>
<dbReference type="Proteomes" id="UP001501842">
    <property type="component" value="Unassembled WGS sequence"/>
</dbReference>
<dbReference type="Gene3D" id="3.40.50.720">
    <property type="entry name" value="NAD(P)-binding Rossmann-like Domain"/>
    <property type="match status" value="1"/>
</dbReference>
<sequence length="279" mass="29595">MSVAGEGRVALVTGGSRGVGEGIAVGLGEAGWTVVVSGRNERRLARTVERVEEAGGRGRAVVCDHADDAQVEALIRSVEEEHGRLDLLVNNAWAAPADVDHERPEPFWERPVSDWEPLIGIGLRAHYVASRAVAPGMVARGAGMIVNISSVGTRAYLHSTLYGISKAGLDKMTHDTALELRKHGVTVLSLWPGLIRTEKLLASGRETVFGVSIKDTETPELQGRVIAALAADPDIHRRTGQVVISAEAAVEYELSEPGGGTPISPRKMFGGGPVFPPLP</sequence>
<proteinExistence type="inferred from homology"/>
<comment type="similarity">
    <text evidence="1">Belongs to the short-chain dehydrogenases/reductases (SDR) family.</text>
</comment>
<keyword evidence="4" id="KW-1185">Reference proteome</keyword>
<accession>A0ABP6GS26</accession>
<evidence type="ECO:0000256" key="2">
    <source>
        <dbReference type="SAM" id="MobiDB-lite"/>
    </source>
</evidence>
<evidence type="ECO:0000313" key="4">
    <source>
        <dbReference type="Proteomes" id="UP001501842"/>
    </source>
</evidence>
<reference evidence="4" key="1">
    <citation type="journal article" date="2019" name="Int. J. Syst. Evol. Microbiol.">
        <title>The Global Catalogue of Microorganisms (GCM) 10K type strain sequencing project: providing services to taxonomists for standard genome sequencing and annotation.</title>
        <authorList>
            <consortium name="The Broad Institute Genomics Platform"/>
            <consortium name="The Broad Institute Genome Sequencing Center for Infectious Disease"/>
            <person name="Wu L."/>
            <person name="Ma J."/>
        </authorList>
    </citation>
    <scope>NUCLEOTIDE SEQUENCE [LARGE SCALE GENOMIC DNA]</scope>
    <source>
        <strain evidence="4">JCM 8201</strain>
    </source>
</reference>
<gene>
    <name evidence="3" type="ORF">GCM10010439_36590</name>
</gene>
<organism evidence="3 4">
    <name type="scientific">Actinocorallia aurantiaca</name>
    <dbReference type="NCBI Taxonomy" id="46204"/>
    <lineage>
        <taxon>Bacteria</taxon>
        <taxon>Bacillati</taxon>
        <taxon>Actinomycetota</taxon>
        <taxon>Actinomycetes</taxon>
        <taxon>Streptosporangiales</taxon>
        <taxon>Thermomonosporaceae</taxon>
        <taxon>Actinocorallia</taxon>
    </lineage>
</organism>
<dbReference type="InterPro" id="IPR036291">
    <property type="entry name" value="NAD(P)-bd_dom_sf"/>
</dbReference>
<dbReference type="EMBL" id="BAAATZ010000013">
    <property type="protein sequence ID" value="GAA2728420.1"/>
    <property type="molecule type" value="Genomic_DNA"/>
</dbReference>
<dbReference type="SUPFAM" id="SSF51735">
    <property type="entry name" value="NAD(P)-binding Rossmann-fold domains"/>
    <property type="match status" value="1"/>
</dbReference>
<name>A0ABP6GS26_9ACTN</name>
<feature type="region of interest" description="Disordered" evidence="2">
    <location>
        <begin position="256"/>
        <end position="279"/>
    </location>
</feature>
<protein>
    <submittedName>
        <fullName evidence="3">SDR family NAD(P)-dependent oxidoreductase</fullName>
    </submittedName>
</protein>